<feature type="transmembrane region" description="Helical" evidence="8">
    <location>
        <begin position="142"/>
        <end position="165"/>
    </location>
</feature>
<evidence type="ECO:0000256" key="1">
    <source>
        <dbReference type="ARBA" id="ARBA00004651"/>
    </source>
</evidence>
<feature type="transmembrane region" description="Helical" evidence="8">
    <location>
        <begin position="294"/>
        <end position="314"/>
    </location>
</feature>
<keyword evidence="5" id="KW-0769">Symport</keyword>
<dbReference type="InterPro" id="IPR011701">
    <property type="entry name" value="MFS"/>
</dbReference>
<feature type="transmembrane region" description="Helical" evidence="8">
    <location>
        <begin position="224"/>
        <end position="244"/>
    </location>
</feature>
<dbReference type="PANTHER" id="PTHR43528">
    <property type="entry name" value="ALPHA-KETOGLUTARATE PERMEASE"/>
    <property type="match status" value="1"/>
</dbReference>
<evidence type="ECO:0000256" key="8">
    <source>
        <dbReference type="SAM" id="Phobius"/>
    </source>
</evidence>
<dbReference type="Gene3D" id="1.20.1250.20">
    <property type="entry name" value="MFS general substrate transporter like domains"/>
    <property type="match status" value="1"/>
</dbReference>
<dbReference type="Proteomes" id="UP000291236">
    <property type="component" value="Chromosome"/>
</dbReference>
<feature type="transmembrane region" description="Helical" evidence="8">
    <location>
        <begin position="171"/>
        <end position="190"/>
    </location>
</feature>
<dbReference type="EMBL" id="AP019368">
    <property type="protein sequence ID" value="BBH54560.1"/>
    <property type="molecule type" value="Genomic_DNA"/>
</dbReference>
<dbReference type="AlphaFoldDB" id="A0A4P2VQA7"/>
<feature type="transmembrane region" description="Helical" evidence="8">
    <location>
        <begin position="377"/>
        <end position="401"/>
    </location>
</feature>
<feature type="transmembrane region" description="Helical" evidence="8">
    <location>
        <begin position="111"/>
        <end position="130"/>
    </location>
</feature>
<accession>A0A4P2VQA7</accession>
<dbReference type="PANTHER" id="PTHR43528:SF1">
    <property type="entry name" value="ALPHA-KETOGLUTARATE PERMEASE"/>
    <property type="match status" value="1"/>
</dbReference>
<evidence type="ECO:0000313" key="10">
    <source>
        <dbReference type="EMBL" id="BBH54560.1"/>
    </source>
</evidence>
<keyword evidence="4 8" id="KW-0812">Transmembrane</keyword>
<reference evidence="10 11" key="1">
    <citation type="submission" date="2018-12" db="EMBL/GenBank/DDBJ databases">
        <title>Rubrispira sanarue gen. nov., sp., nov., a member of the order Silvanigrellales, isolated from a brackish lake in Hamamatsu Japan.</title>
        <authorList>
            <person name="Maejima Y."/>
            <person name="Iino T."/>
            <person name="Muraguchi Y."/>
            <person name="Fukuda K."/>
            <person name="Nojiri H."/>
            <person name="Ohkuma M."/>
            <person name="Moriuchi R."/>
            <person name="Dohra H."/>
            <person name="Kimbara K."/>
            <person name="Shintani M."/>
        </authorList>
    </citation>
    <scope>NUCLEOTIDE SEQUENCE [LARGE SCALE GENOMIC DNA]</scope>
    <source>
        <strain evidence="10 11">RF1110005</strain>
    </source>
</reference>
<feature type="transmembrane region" description="Helical" evidence="8">
    <location>
        <begin position="77"/>
        <end position="99"/>
    </location>
</feature>
<dbReference type="OrthoDB" id="6766492at2"/>
<evidence type="ECO:0000256" key="6">
    <source>
        <dbReference type="ARBA" id="ARBA00022989"/>
    </source>
</evidence>
<organism evidence="10 11">
    <name type="scientific">Fluviispira sanaruensis</name>
    <dbReference type="NCBI Taxonomy" id="2493639"/>
    <lineage>
        <taxon>Bacteria</taxon>
        <taxon>Pseudomonadati</taxon>
        <taxon>Bdellovibrionota</taxon>
        <taxon>Oligoflexia</taxon>
        <taxon>Silvanigrellales</taxon>
        <taxon>Silvanigrellaceae</taxon>
        <taxon>Fluviispira</taxon>
    </lineage>
</organism>
<dbReference type="RefSeq" id="WP_130612528.1">
    <property type="nucleotide sequence ID" value="NZ_AP019368.1"/>
</dbReference>
<keyword evidence="6 8" id="KW-1133">Transmembrane helix</keyword>
<dbReference type="InterPro" id="IPR020846">
    <property type="entry name" value="MFS_dom"/>
</dbReference>
<dbReference type="Pfam" id="PF07690">
    <property type="entry name" value="MFS_1"/>
    <property type="match status" value="1"/>
</dbReference>
<dbReference type="GO" id="GO:0005886">
    <property type="term" value="C:plasma membrane"/>
    <property type="evidence" value="ECO:0007669"/>
    <property type="project" value="UniProtKB-SubCell"/>
</dbReference>
<dbReference type="SUPFAM" id="SSF103473">
    <property type="entry name" value="MFS general substrate transporter"/>
    <property type="match status" value="1"/>
</dbReference>
<evidence type="ECO:0000256" key="7">
    <source>
        <dbReference type="ARBA" id="ARBA00023136"/>
    </source>
</evidence>
<dbReference type="KEGG" id="sbf:JCM31447_30310"/>
<evidence type="ECO:0000256" key="4">
    <source>
        <dbReference type="ARBA" id="ARBA00022692"/>
    </source>
</evidence>
<feature type="transmembrane region" description="Helical" evidence="8">
    <location>
        <begin position="264"/>
        <end position="282"/>
    </location>
</feature>
<feature type="transmembrane region" description="Helical" evidence="8">
    <location>
        <begin position="46"/>
        <end position="65"/>
    </location>
</feature>
<evidence type="ECO:0000256" key="2">
    <source>
        <dbReference type="ARBA" id="ARBA00022448"/>
    </source>
</evidence>
<keyword evidence="7 8" id="KW-0472">Membrane</keyword>
<dbReference type="InterPro" id="IPR051084">
    <property type="entry name" value="H+-coupled_symporters"/>
</dbReference>
<comment type="subcellular location">
    <subcellularLocation>
        <location evidence="1">Cell membrane</location>
        <topology evidence="1">Multi-pass membrane protein</topology>
    </subcellularLocation>
</comment>
<dbReference type="PROSITE" id="PS50850">
    <property type="entry name" value="MFS"/>
    <property type="match status" value="1"/>
</dbReference>
<feature type="transmembrane region" description="Helical" evidence="8">
    <location>
        <begin position="320"/>
        <end position="339"/>
    </location>
</feature>
<gene>
    <name evidence="10" type="ORF">JCM31447_30310</name>
</gene>
<feature type="transmembrane region" description="Helical" evidence="8">
    <location>
        <begin position="351"/>
        <end position="371"/>
    </location>
</feature>
<protein>
    <submittedName>
        <fullName evidence="10">MFS transporter</fullName>
    </submittedName>
</protein>
<dbReference type="GO" id="GO:0015293">
    <property type="term" value="F:symporter activity"/>
    <property type="evidence" value="ECO:0007669"/>
    <property type="project" value="UniProtKB-KW"/>
</dbReference>
<evidence type="ECO:0000256" key="3">
    <source>
        <dbReference type="ARBA" id="ARBA00022475"/>
    </source>
</evidence>
<keyword evidence="11" id="KW-1185">Reference proteome</keyword>
<evidence type="ECO:0000256" key="5">
    <source>
        <dbReference type="ARBA" id="ARBA00022847"/>
    </source>
</evidence>
<sequence length="409" mass="47379">MNFKHKVALFSGIVVEWFENMAFLLLAAQIGQVFFNQTSYDEGQGLIPFAIGCFATFLGAFYYGYLADKKGRVRSIFNTPIIMGLSSFAMIFIPSYATFTYSWVLISIVRLFQRFVVAGENGVISIYVFENTKVGRQFRNNYFSEAAVLLGILLATFALYLVTLYSSNAHVQFRIIFIISTILSLFVFIIRKLFLFDKYLDDKKKYLHKNISSLKINESSLRDIIKYSIIVMIIWSIVPLSFFYKFSFLPNILNNSFHIENSIILKNLTLSMLFQLFVMYAVSFIGDKILKRNIILALGFIVPLLFYAISFLYFGQILQFYIYDFGYVFSPVLLLILLFDLIPMQIRCTAFNIGFNLIVTVYSLLTMPLYTQLYNNFGWFISFLPVLVAYLLSFVCFFYLIHKKKVNLA</sequence>
<proteinExistence type="predicted"/>
<evidence type="ECO:0000259" key="9">
    <source>
        <dbReference type="PROSITE" id="PS50850"/>
    </source>
</evidence>
<name>A0A4P2VQA7_FLUSA</name>
<keyword evidence="2" id="KW-0813">Transport</keyword>
<evidence type="ECO:0000313" key="11">
    <source>
        <dbReference type="Proteomes" id="UP000291236"/>
    </source>
</evidence>
<feature type="domain" description="Major facilitator superfamily (MFS) profile" evidence="9">
    <location>
        <begin position="5"/>
        <end position="405"/>
    </location>
</feature>
<dbReference type="InterPro" id="IPR036259">
    <property type="entry name" value="MFS_trans_sf"/>
</dbReference>
<keyword evidence="3" id="KW-1003">Cell membrane</keyword>